<reference evidence="1 2" key="1">
    <citation type="submission" date="2017-06" db="EMBL/GenBank/DDBJ databases">
        <title>Genome sequence of Acetobacter pasteurianus subsp. pasteurianus strain SRCM101468.</title>
        <authorList>
            <person name="Cho S.H."/>
        </authorList>
    </citation>
    <scope>NUCLEOTIDE SEQUENCE [LARGE SCALE GENOMIC DNA]</scope>
    <source>
        <strain evidence="1 2">SRCM101468</strain>
    </source>
</reference>
<dbReference type="AlphaFoldDB" id="A0AAC9X293"/>
<proteinExistence type="predicted"/>
<accession>A0AAC9X293</accession>
<dbReference type="Proteomes" id="UP000196816">
    <property type="component" value="Chromosome"/>
</dbReference>
<protein>
    <submittedName>
        <fullName evidence="1">Uncharacterized protein</fullName>
    </submittedName>
</protein>
<evidence type="ECO:0000313" key="1">
    <source>
        <dbReference type="EMBL" id="ASC05244.1"/>
    </source>
</evidence>
<gene>
    <name evidence="1" type="ORF">S101468_00977</name>
</gene>
<evidence type="ECO:0000313" key="2">
    <source>
        <dbReference type="Proteomes" id="UP000196816"/>
    </source>
</evidence>
<organism evidence="1 2">
    <name type="scientific">Acetobacter pasteurianus subsp. pasteurianus</name>
    <dbReference type="NCBI Taxonomy" id="481145"/>
    <lineage>
        <taxon>Bacteria</taxon>
        <taxon>Pseudomonadati</taxon>
        <taxon>Pseudomonadota</taxon>
        <taxon>Alphaproteobacteria</taxon>
        <taxon>Acetobacterales</taxon>
        <taxon>Acetobacteraceae</taxon>
        <taxon>Acetobacter</taxon>
    </lineage>
</organism>
<sequence>MNNNNIPPHTPINMAPMNAGDQAFYLRQKRLLDFLNERKIVLKCVMCGTVGGFQLIGYKHETTVIPTSTLGQYYPTYAAACGHCGFIHEFFAPIVDFS</sequence>
<dbReference type="EMBL" id="CP021922">
    <property type="protein sequence ID" value="ASC05244.1"/>
    <property type="molecule type" value="Genomic_DNA"/>
</dbReference>
<name>A0AAC9X293_ACEPA</name>